<feature type="transmembrane region" description="Helical" evidence="6">
    <location>
        <begin position="223"/>
        <end position="249"/>
    </location>
</feature>
<reference evidence="8 9" key="1">
    <citation type="submission" date="2018-06" db="EMBL/GenBank/DDBJ databases">
        <authorList>
            <consortium name="Pathogen Informatics"/>
            <person name="Doyle S."/>
        </authorList>
    </citation>
    <scope>NUCLEOTIDE SEQUENCE [LARGE SCALE GENOMIC DNA]</scope>
    <source>
        <strain evidence="8 9">NCTC4670</strain>
    </source>
</reference>
<feature type="domain" description="ABC3 transporter permease C-terminal" evidence="7">
    <location>
        <begin position="56"/>
        <end position="176"/>
    </location>
</feature>
<evidence type="ECO:0000313" key="9">
    <source>
        <dbReference type="Proteomes" id="UP000254797"/>
    </source>
</evidence>
<feature type="transmembrane region" description="Helical" evidence="6">
    <location>
        <begin position="148"/>
        <end position="171"/>
    </location>
</feature>
<evidence type="ECO:0000256" key="5">
    <source>
        <dbReference type="ARBA" id="ARBA00023136"/>
    </source>
</evidence>
<evidence type="ECO:0000313" key="8">
    <source>
        <dbReference type="EMBL" id="SUN48971.1"/>
    </source>
</evidence>
<dbReference type="InterPro" id="IPR027022">
    <property type="entry name" value="ABC_permease_BceB-typ"/>
</dbReference>
<dbReference type="PANTHER" id="PTHR46795">
    <property type="entry name" value="ABC TRANSPORTER PERMEASE-RELATED-RELATED"/>
    <property type="match status" value="1"/>
</dbReference>
<evidence type="ECO:0000256" key="2">
    <source>
        <dbReference type="ARBA" id="ARBA00022475"/>
    </source>
</evidence>
<comment type="similarity">
    <text evidence="6">Belongs to the ABC-4 integral membrane protein family.</text>
</comment>
<protein>
    <submittedName>
        <fullName evidence="8">Bacitracin export permease protein</fullName>
    </submittedName>
</protein>
<keyword evidence="2 6" id="KW-1003">Cell membrane</keyword>
<proteinExistence type="inferred from homology"/>
<feature type="transmembrane region" description="Helical" evidence="6">
    <location>
        <begin position="617"/>
        <end position="637"/>
    </location>
</feature>
<dbReference type="PANTHER" id="PTHR46795:SF3">
    <property type="entry name" value="ABC TRANSPORTER PERMEASE"/>
    <property type="match status" value="1"/>
</dbReference>
<feature type="transmembrane region" description="Helical" evidence="6">
    <location>
        <begin position="582"/>
        <end position="605"/>
    </location>
</feature>
<evidence type="ECO:0000256" key="4">
    <source>
        <dbReference type="ARBA" id="ARBA00022989"/>
    </source>
</evidence>
<dbReference type="InterPro" id="IPR003838">
    <property type="entry name" value="ABC3_permease_C"/>
</dbReference>
<comment type="subcellular location">
    <subcellularLocation>
        <location evidence="1 6">Cell membrane</location>
        <topology evidence="1 6">Multi-pass membrane protein</topology>
    </subcellularLocation>
</comment>
<dbReference type="RefSeq" id="WP_115245968.1">
    <property type="nucleotide sequence ID" value="NZ_JAIEZZ010000017.1"/>
</dbReference>
<dbReference type="GO" id="GO:0055085">
    <property type="term" value="P:transmembrane transport"/>
    <property type="evidence" value="ECO:0007669"/>
    <property type="project" value="UniProtKB-UniRule"/>
</dbReference>
<organism evidence="8 9">
    <name type="scientific">Streptococcus dysgalactiae subsp. dysgalactiae</name>
    <dbReference type="NCBI Taxonomy" id="99822"/>
    <lineage>
        <taxon>Bacteria</taxon>
        <taxon>Bacillati</taxon>
        <taxon>Bacillota</taxon>
        <taxon>Bacilli</taxon>
        <taxon>Lactobacillales</taxon>
        <taxon>Streptococcaceae</taxon>
        <taxon>Streptococcus</taxon>
    </lineage>
</organism>
<keyword evidence="6" id="KW-0813">Transport</keyword>
<dbReference type="Proteomes" id="UP000254797">
    <property type="component" value="Unassembled WGS sequence"/>
</dbReference>
<feature type="transmembrane region" description="Helical" evidence="6">
    <location>
        <begin position="21"/>
        <end position="40"/>
    </location>
</feature>
<dbReference type="Pfam" id="PF02687">
    <property type="entry name" value="FtsX"/>
    <property type="match status" value="1"/>
</dbReference>
<feature type="transmembrane region" description="Helical" evidence="6">
    <location>
        <begin position="192"/>
        <end position="211"/>
    </location>
</feature>
<keyword evidence="4 6" id="KW-1133">Transmembrane helix</keyword>
<dbReference type="PIRSF" id="PIRSF018968">
    <property type="entry name" value="ABC_permease_BceB"/>
    <property type="match status" value="1"/>
</dbReference>
<evidence type="ECO:0000256" key="3">
    <source>
        <dbReference type="ARBA" id="ARBA00022692"/>
    </source>
</evidence>
<accession>A0A380JUU6</accession>
<dbReference type="InterPro" id="IPR052536">
    <property type="entry name" value="ABC-4_Integral_Memb_Prot"/>
</dbReference>
<evidence type="ECO:0000259" key="7">
    <source>
        <dbReference type="Pfam" id="PF02687"/>
    </source>
</evidence>
<feature type="transmembrane region" description="Helical" evidence="6">
    <location>
        <begin position="527"/>
        <end position="548"/>
    </location>
</feature>
<keyword evidence="3 6" id="KW-0812">Transmembrane</keyword>
<evidence type="ECO:0000256" key="6">
    <source>
        <dbReference type="PIRNR" id="PIRNR018968"/>
    </source>
</evidence>
<dbReference type="AlphaFoldDB" id="A0A380JUU6"/>
<name>A0A380JUU6_STRDY</name>
<keyword evidence="5 6" id="KW-0472">Membrane</keyword>
<feature type="transmembrane region" description="Helical" evidence="6">
    <location>
        <begin position="97"/>
        <end position="128"/>
    </location>
</feature>
<gene>
    <name evidence="8" type="primary">bceB</name>
    <name evidence="8" type="ORF">NCTC4670_00788</name>
</gene>
<feature type="transmembrane region" description="Helical" evidence="6">
    <location>
        <begin position="52"/>
        <end position="76"/>
    </location>
</feature>
<dbReference type="EMBL" id="UHFG01000004">
    <property type="protein sequence ID" value="SUN48971.1"/>
    <property type="molecule type" value="Genomic_DNA"/>
</dbReference>
<feature type="transmembrane region" description="Helical" evidence="6">
    <location>
        <begin position="279"/>
        <end position="303"/>
    </location>
</feature>
<dbReference type="GO" id="GO:0005886">
    <property type="term" value="C:plasma membrane"/>
    <property type="evidence" value="ECO:0007669"/>
    <property type="project" value="UniProtKB-SubCell"/>
</dbReference>
<evidence type="ECO:0000256" key="1">
    <source>
        <dbReference type="ARBA" id="ARBA00004651"/>
    </source>
</evidence>
<sequence length="651" mass="74220">MFYLKFAWNNLKNSLSVSAPFLLASTVLYMLNCIVLIIFMSPISENMRYGKMLLGLAIVILVLFALIIEVYSYRFLLNQRSREYGLYNMLGMTKKQISWISSLELILMYLVTVGGGSLLSAVFSHLFYLIFVNLIHSPSLTLQFQISAFILTALVFAFIFGFLALVGLVKVKKTSPLMLFRDKEKGEKEPRGNLLLAALSLIALSVGYYISLTSSTLTAFETIIRFFIAVIIVIIGTYLFYISFMTWYLKRRRQNKTYFYQPEHFVSTSQMIFRMKQHAVGLANITILAVMAFVSIATTTALYTNTESMAEQLFPRNSKITFDNTSLINQDEIFQKVILDKIDKKASDFLIYKDTRISFEISRASKIVVTKKEVMHPNIAKTGFVYLVTQDDFRSLGNKLPQLKTGQTAFFKQKGDSQLKTIDLLGHRFENIVNFKTVHFPPITNTYNPGVLVVSDEVTLNNIQTTFETVTHYGFEPSITAYANLTKEEIANILDDKGTISNNGQFIGNLETKEDYRLGSYTLSGGFLFTGFLLGFSFILGVALIIYYKQYSEGYEDQKSYKILQEVGMSKEQVKQTINSQILLVFFIPITLAVLHFCAAFVMLRQMLLLFGVLDSIMVYLVSATTIAIIICLYFIIYKMTSRTYYRIIER</sequence>